<dbReference type="RefSeq" id="WP_068418232.1">
    <property type="nucleotide sequence ID" value="NZ_LRDB01000050.1"/>
</dbReference>
<dbReference type="STRING" id="296218.AWN68_10600"/>
<dbReference type="OrthoDB" id="66829at2"/>
<keyword evidence="3" id="KW-0046">Antibiotic resistance</keyword>
<evidence type="ECO:0000259" key="4">
    <source>
        <dbReference type="PROSITE" id="PS51819"/>
    </source>
</evidence>
<name>A0A150X332_9BACT</name>
<dbReference type="InterPro" id="IPR000335">
    <property type="entry name" value="Bleomycin-R"/>
</dbReference>
<evidence type="ECO:0000313" key="6">
    <source>
        <dbReference type="Proteomes" id="UP000075615"/>
    </source>
</evidence>
<comment type="similarity">
    <text evidence="1">Belongs to the bleomycin resistance protein family.</text>
</comment>
<dbReference type="EMBL" id="LRDB01000050">
    <property type="protein sequence ID" value="KYG73128.1"/>
    <property type="molecule type" value="Genomic_DNA"/>
</dbReference>
<gene>
    <name evidence="5" type="ORF">AWN68_10600</name>
</gene>
<dbReference type="AlphaFoldDB" id="A0A150X332"/>
<dbReference type="Proteomes" id="UP000075615">
    <property type="component" value="Unassembled WGS sequence"/>
</dbReference>
<comment type="caution">
    <text evidence="5">The sequence shown here is derived from an EMBL/GenBank/DDBJ whole genome shotgun (WGS) entry which is preliminary data.</text>
</comment>
<dbReference type="InterPro" id="IPR025870">
    <property type="entry name" value="Glyoxalase-like_dom"/>
</dbReference>
<dbReference type="SUPFAM" id="SSF54593">
    <property type="entry name" value="Glyoxalase/Bleomycin resistance protein/Dihydroxybiphenyl dioxygenase"/>
    <property type="match status" value="1"/>
</dbReference>
<dbReference type="Pfam" id="PF12681">
    <property type="entry name" value="Glyoxalase_2"/>
    <property type="match status" value="1"/>
</dbReference>
<accession>A0A150X332</accession>
<dbReference type="PROSITE" id="PS51819">
    <property type="entry name" value="VOC"/>
    <property type="match status" value="1"/>
</dbReference>
<dbReference type="InterPro" id="IPR029068">
    <property type="entry name" value="Glyas_Bleomycin-R_OHBP_Dase"/>
</dbReference>
<reference evidence="5 6" key="1">
    <citation type="submission" date="2016-01" db="EMBL/GenBank/DDBJ databases">
        <title>Genome sequencing of Roseivirga echinicomitans KMM 6058.</title>
        <authorList>
            <person name="Selvaratnam C."/>
            <person name="Thevarajoo S."/>
            <person name="Goh K.M."/>
            <person name="Ee R."/>
            <person name="Chan K.-G."/>
            <person name="Chong C.S."/>
        </authorList>
    </citation>
    <scope>NUCLEOTIDE SEQUENCE [LARGE SCALE GENOMIC DNA]</scope>
    <source>
        <strain evidence="5 6">KMM 6058</strain>
    </source>
</reference>
<evidence type="ECO:0000256" key="2">
    <source>
        <dbReference type="ARBA" id="ARBA00021572"/>
    </source>
</evidence>
<evidence type="ECO:0000256" key="1">
    <source>
        <dbReference type="ARBA" id="ARBA00011051"/>
    </source>
</evidence>
<evidence type="ECO:0000256" key="3">
    <source>
        <dbReference type="ARBA" id="ARBA00023251"/>
    </source>
</evidence>
<organism evidence="5 6">
    <name type="scientific">Roseivirga echinicomitans</name>
    <dbReference type="NCBI Taxonomy" id="296218"/>
    <lineage>
        <taxon>Bacteria</taxon>
        <taxon>Pseudomonadati</taxon>
        <taxon>Bacteroidota</taxon>
        <taxon>Cytophagia</taxon>
        <taxon>Cytophagales</taxon>
        <taxon>Roseivirgaceae</taxon>
        <taxon>Roseivirga</taxon>
    </lineage>
</organism>
<sequence>MIKSIVPKLPFIDKQKTLDFYVNHLEFTLRSDYGDYLIMDLGDVELQFFSFPTLIPTKSDFMIYLRMDEGIEALYNKLSKSSPSIKVSVKLESKPWGQKEFSIIDPNGTCLTIGQSYP</sequence>
<keyword evidence="6" id="KW-1185">Reference proteome</keyword>
<feature type="domain" description="VOC" evidence="4">
    <location>
        <begin position="1"/>
        <end position="116"/>
    </location>
</feature>
<dbReference type="Gene3D" id="3.10.180.10">
    <property type="entry name" value="2,3-Dihydroxybiphenyl 1,2-Dioxygenase, domain 1"/>
    <property type="match status" value="1"/>
</dbReference>
<dbReference type="GO" id="GO:0046677">
    <property type="term" value="P:response to antibiotic"/>
    <property type="evidence" value="ECO:0007669"/>
    <property type="project" value="UniProtKB-KW"/>
</dbReference>
<dbReference type="InterPro" id="IPR037523">
    <property type="entry name" value="VOC_core"/>
</dbReference>
<evidence type="ECO:0000313" key="5">
    <source>
        <dbReference type="EMBL" id="KYG73128.1"/>
    </source>
</evidence>
<proteinExistence type="inferred from homology"/>
<protein>
    <recommendedName>
        <fullName evidence="2">Bleomycin resistance protein</fullName>
    </recommendedName>
</protein>
<dbReference type="CDD" id="cd08349">
    <property type="entry name" value="BLMA_like"/>
    <property type="match status" value="1"/>
</dbReference>